<sequence>MKHVEDPEALFMVDTIDSIIDDFVEHHFRDDKLEQVLFNGMPNPTADSEEERAIREIVQQLHAAEEFPARKLTGRLPLPSNLEPILPAHVKTPVLELKGQEARLVELVKKHKGAGMETIPFDRGRSATPEIIS</sequence>
<dbReference type="Proteomes" id="UP001190926">
    <property type="component" value="Unassembled WGS sequence"/>
</dbReference>
<name>A0AAD4J0G3_PERFH</name>
<reference evidence="1 2" key="1">
    <citation type="journal article" date="2021" name="Nat. Commun.">
        <title>Incipient diploidization of the medicinal plant Perilla within 10,000 years.</title>
        <authorList>
            <person name="Zhang Y."/>
            <person name="Shen Q."/>
            <person name="Leng L."/>
            <person name="Zhang D."/>
            <person name="Chen S."/>
            <person name="Shi Y."/>
            <person name="Ning Z."/>
            <person name="Chen S."/>
        </authorList>
    </citation>
    <scope>NUCLEOTIDE SEQUENCE [LARGE SCALE GENOMIC DNA]</scope>
    <source>
        <strain evidence="2">cv. PC099</strain>
    </source>
</reference>
<gene>
    <name evidence="1" type="ORF">C2S53_017319</name>
</gene>
<dbReference type="EMBL" id="SDAM02000350">
    <property type="protein sequence ID" value="KAH6824373.1"/>
    <property type="molecule type" value="Genomic_DNA"/>
</dbReference>
<organism evidence="1 2">
    <name type="scientific">Perilla frutescens var. hirtella</name>
    <name type="common">Perilla citriodora</name>
    <name type="synonym">Perilla setoyensis</name>
    <dbReference type="NCBI Taxonomy" id="608512"/>
    <lineage>
        <taxon>Eukaryota</taxon>
        <taxon>Viridiplantae</taxon>
        <taxon>Streptophyta</taxon>
        <taxon>Embryophyta</taxon>
        <taxon>Tracheophyta</taxon>
        <taxon>Spermatophyta</taxon>
        <taxon>Magnoliopsida</taxon>
        <taxon>eudicotyledons</taxon>
        <taxon>Gunneridae</taxon>
        <taxon>Pentapetalae</taxon>
        <taxon>asterids</taxon>
        <taxon>lamiids</taxon>
        <taxon>Lamiales</taxon>
        <taxon>Lamiaceae</taxon>
        <taxon>Nepetoideae</taxon>
        <taxon>Elsholtzieae</taxon>
        <taxon>Perilla</taxon>
    </lineage>
</organism>
<comment type="caution">
    <text evidence="1">The sequence shown here is derived from an EMBL/GenBank/DDBJ whole genome shotgun (WGS) entry which is preliminary data.</text>
</comment>
<keyword evidence="2" id="KW-1185">Reference proteome</keyword>
<protein>
    <submittedName>
        <fullName evidence="1">Uncharacterized protein</fullName>
    </submittedName>
</protein>
<proteinExistence type="predicted"/>
<dbReference type="AlphaFoldDB" id="A0AAD4J0G3"/>
<accession>A0AAD4J0G3</accession>
<evidence type="ECO:0000313" key="2">
    <source>
        <dbReference type="Proteomes" id="UP001190926"/>
    </source>
</evidence>
<evidence type="ECO:0000313" key="1">
    <source>
        <dbReference type="EMBL" id="KAH6824373.1"/>
    </source>
</evidence>